<dbReference type="PROSITE" id="PS50263">
    <property type="entry name" value="CN_HYDROLASE"/>
    <property type="match status" value="1"/>
</dbReference>
<protein>
    <submittedName>
        <fullName evidence="2">Amidohydrolase</fullName>
    </submittedName>
</protein>
<keyword evidence="3" id="KW-1185">Reference proteome</keyword>
<dbReference type="InterPro" id="IPR036526">
    <property type="entry name" value="C-N_Hydrolase_sf"/>
</dbReference>
<dbReference type="PANTHER" id="PTHR47799:SF1">
    <property type="entry name" value="OMEGA-AMIDASE YAFV"/>
    <property type="match status" value="1"/>
</dbReference>
<dbReference type="InterPro" id="IPR052737">
    <property type="entry name" value="Omega-amidase_YafV"/>
</dbReference>
<dbReference type="CDD" id="cd07575">
    <property type="entry name" value="Xc-1258_like"/>
    <property type="match status" value="1"/>
</dbReference>
<dbReference type="EMBL" id="JBHUHY010000003">
    <property type="protein sequence ID" value="MFD2186518.1"/>
    <property type="molecule type" value="Genomic_DNA"/>
</dbReference>
<feature type="domain" description="CN hydrolase" evidence="1">
    <location>
        <begin position="5"/>
        <end position="238"/>
    </location>
</feature>
<dbReference type="Gene3D" id="3.60.110.10">
    <property type="entry name" value="Carbon-nitrogen hydrolase"/>
    <property type="match status" value="1"/>
</dbReference>
<evidence type="ECO:0000313" key="3">
    <source>
        <dbReference type="Proteomes" id="UP001597344"/>
    </source>
</evidence>
<gene>
    <name evidence="2" type="ORF">ACFSJT_06915</name>
</gene>
<name>A0ABW5AU65_9FLAO</name>
<comment type="caution">
    <text evidence="2">The sequence shown here is derived from an EMBL/GenBank/DDBJ whole genome shotgun (WGS) entry which is preliminary data.</text>
</comment>
<dbReference type="PANTHER" id="PTHR47799">
    <property type="entry name" value="OMEGA-AMIDASE YAFV"/>
    <property type="match status" value="1"/>
</dbReference>
<reference evidence="3" key="1">
    <citation type="journal article" date="2019" name="Int. J. Syst. Evol. Microbiol.">
        <title>The Global Catalogue of Microorganisms (GCM) 10K type strain sequencing project: providing services to taxonomists for standard genome sequencing and annotation.</title>
        <authorList>
            <consortium name="The Broad Institute Genomics Platform"/>
            <consortium name="The Broad Institute Genome Sequencing Center for Infectious Disease"/>
            <person name="Wu L."/>
            <person name="Ma J."/>
        </authorList>
    </citation>
    <scope>NUCLEOTIDE SEQUENCE [LARGE SCALE GENOMIC DNA]</scope>
    <source>
        <strain evidence="3">DT92</strain>
    </source>
</reference>
<proteinExistence type="predicted"/>
<evidence type="ECO:0000259" key="1">
    <source>
        <dbReference type="PROSITE" id="PS50263"/>
    </source>
</evidence>
<evidence type="ECO:0000313" key="2">
    <source>
        <dbReference type="EMBL" id="MFD2186518.1"/>
    </source>
</evidence>
<dbReference type="Pfam" id="PF00795">
    <property type="entry name" value="CN_hydrolase"/>
    <property type="match status" value="1"/>
</dbReference>
<dbReference type="InterPro" id="IPR003010">
    <property type="entry name" value="C-N_Hydrolase"/>
</dbReference>
<sequence>MKGILQIALIQPDLVWENAPKNREAFLQKIDTIPQDVDLIILPEMFTTGFTMNAAGVAETMKGETIQWLTTISKTKDCAITGSIIIEENKKYYNRLIFMLPNGEYHTYDKHQLFTLAREHEVFTAGQKEVIIEYLGWKIKPQICYDLRFPVWARNTSEYDLLLYVASWPKPRINAWDTLLKARAIENMCYCVGVNRVGIDGKAYEYNGHSAVYDVLGNSVLEENPVEKETILYTRLDKSHIVDVREKLAFLKDRDHFKLL</sequence>
<dbReference type="NCBIfam" id="NF007757">
    <property type="entry name" value="PRK10438.1"/>
    <property type="match status" value="1"/>
</dbReference>
<organism evidence="2 3">
    <name type="scientific">Aquimarina celericrescens</name>
    <dbReference type="NCBI Taxonomy" id="1964542"/>
    <lineage>
        <taxon>Bacteria</taxon>
        <taxon>Pseudomonadati</taxon>
        <taxon>Bacteroidota</taxon>
        <taxon>Flavobacteriia</taxon>
        <taxon>Flavobacteriales</taxon>
        <taxon>Flavobacteriaceae</taxon>
        <taxon>Aquimarina</taxon>
    </lineage>
</organism>
<dbReference type="RefSeq" id="WP_378319492.1">
    <property type="nucleotide sequence ID" value="NZ_JBHUHY010000003.1"/>
</dbReference>
<dbReference type="Proteomes" id="UP001597344">
    <property type="component" value="Unassembled WGS sequence"/>
</dbReference>
<dbReference type="SUPFAM" id="SSF56317">
    <property type="entry name" value="Carbon-nitrogen hydrolase"/>
    <property type="match status" value="1"/>
</dbReference>
<accession>A0ABW5AU65</accession>